<organism evidence="3 4">
    <name type="scientific">Marinomonas arctica</name>
    <dbReference type="NCBI Taxonomy" id="383750"/>
    <lineage>
        <taxon>Bacteria</taxon>
        <taxon>Pseudomonadati</taxon>
        <taxon>Pseudomonadota</taxon>
        <taxon>Gammaproteobacteria</taxon>
        <taxon>Oceanospirillales</taxon>
        <taxon>Oceanospirillaceae</taxon>
        <taxon>Marinomonas</taxon>
    </lineage>
</organism>
<dbReference type="PANTHER" id="PTHR33376:SF4">
    <property type="entry name" value="SIALIC ACID-BINDING PERIPLASMIC PROTEIN SIAP"/>
    <property type="match status" value="1"/>
</dbReference>
<protein>
    <submittedName>
        <fullName evidence="3">TRAP transporter substrate-binding protein</fullName>
    </submittedName>
</protein>
<dbReference type="GO" id="GO:0055085">
    <property type="term" value="P:transmembrane transport"/>
    <property type="evidence" value="ECO:0007669"/>
    <property type="project" value="InterPro"/>
</dbReference>
<reference evidence="3 4" key="1">
    <citation type="submission" date="2020-09" db="EMBL/GenBank/DDBJ databases">
        <title>Complete genome sequence of an Arctic sea ice bacterium Marinomonas arctica BSI20414.</title>
        <authorList>
            <person name="Liao L."/>
            <person name="Chen B."/>
        </authorList>
    </citation>
    <scope>NUCLEOTIDE SEQUENCE [LARGE SCALE GENOMIC DNA]</scope>
    <source>
        <strain evidence="3 4">BSI20414</strain>
    </source>
</reference>
<keyword evidence="4" id="KW-1185">Reference proteome</keyword>
<accession>A0A7H1J6L4</accession>
<dbReference type="Proteomes" id="UP000516370">
    <property type="component" value="Chromosome"/>
</dbReference>
<name>A0A7H1J6L4_9GAMM</name>
<sequence length="327" mass="36497">MKKIIVTSAMMLFACSVSAASVNVALDTDPDREKSGSYRYVDNLVQSLKEKGWQINVFPRDTIGSEEERVSRVRSGTLDVSLSRYSAATQFVPEMQVLQLPYTFKNVDHQYHFFAKSDYLDEINKRLASEGLRVLAVLPTGAFLGIFNSEKPIATVSDMVGLRMRALDSNQLSMFEMMGASGVVVPLSEVSNALKTGIVDGYINASSVPLMFNQTDLLHYFTDAKIIMSARLALASQYWWDNLSTDEQRQFTASSIEAQKDVFRWVNQSDTVQKQSLIAAGIDVYEPTEEDLSTFKSALSGMHQQVKGVPLDRVLQLQDKVNGYLPQ</sequence>
<dbReference type="NCBIfam" id="NF037995">
    <property type="entry name" value="TRAP_S1"/>
    <property type="match status" value="1"/>
</dbReference>
<gene>
    <name evidence="3" type="ORF">IBG28_00225</name>
</gene>
<evidence type="ECO:0000313" key="4">
    <source>
        <dbReference type="Proteomes" id="UP000516370"/>
    </source>
</evidence>
<keyword evidence="1 2" id="KW-0732">Signal</keyword>
<evidence type="ECO:0000313" key="3">
    <source>
        <dbReference type="EMBL" id="QNT06130.1"/>
    </source>
</evidence>
<dbReference type="EMBL" id="CP061081">
    <property type="protein sequence ID" value="QNT06130.1"/>
    <property type="molecule type" value="Genomic_DNA"/>
</dbReference>
<dbReference type="Gene3D" id="3.40.190.170">
    <property type="entry name" value="Bacterial extracellular solute-binding protein, family 7"/>
    <property type="match status" value="1"/>
</dbReference>
<dbReference type="PANTHER" id="PTHR33376">
    <property type="match status" value="1"/>
</dbReference>
<dbReference type="OrthoDB" id="6139617at2"/>
<dbReference type="PROSITE" id="PS51257">
    <property type="entry name" value="PROKAR_LIPOPROTEIN"/>
    <property type="match status" value="1"/>
</dbReference>
<dbReference type="InterPro" id="IPR018389">
    <property type="entry name" value="DctP_fam"/>
</dbReference>
<feature type="chain" id="PRO_5028808329" evidence="2">
    <location>
        <begin position="20"/>
        <end position="327"/>
    </location>
</feature>
<dbReference type="AlphaFoldDB" id="A0A7H1J6L4"/>
<dbReference type="KEGG" id="mard:IBG28_00225"/>
<dbReference type="Pfam" id="PF03480">
    <property type="entry name" value="DctP"/>
    <property type="match status" value="1"/>
</dbReference>
<dbReference type="CDD" id="cd13603">
    <property type="entry name" value="PBP2_TRAP_Siap_TeaA_like"/>
    <property type="match status" value="1"/>
</dbReference>
<dbReference type="InterPro" id="IPR038404">
    <property type="entry name" value="TRAP_DctP_sf"/>
</dbReference>
<evidence type="ECO:0000256" key="2">
    <source>
        <dbReference type="SAM" id="SignalP"/>
    </source>
</evidence>
<feature type="signal peptide" evidence="2">
    <location>
        <begin position="1"/>
        <end position="19"/>
    </location>
</feature>
<evidence type="ECO:0000256" key="1">
    <source>
        <dbReference type="ARBA" id="ARBA00022729"/>
    </source>
</evidence>
<proteinExistence type="predicted"/>
<dbReference type="RefSeq" id="WP_111605743.1">
    <property type="nucleotide sequence ID" value="NZ_BMLJ01000002.1"/>
</dbReference>